<accession>A0ACC1PKL0</accession>
<evidence type="ECO:0000313" key="2">
    <source>
        <dbReference type="Proteomes" id="UP001143856"/>
    </source>
</evidence>
<protein>
    <submittedName>
        <fullName evidence="1">Uncharacterized protein</fullName>
    </submittedName>
</protein>
<evidence type="ECO:0000313" key="1">
    <source>
        <dbReference type="EMBL" id="KAJ2995105.1"/>
    </source>
</evidence>
<sequence>MDLPAQIRSGLQGQGLPPPSIAWIKTAMPNRNPLPPLPALIATVKTRFLAADLTNPALFDSPAPAFPPNASNPEVREVKLTWDIPVQVLDIENLSKSKWEQVEELEAIARGEQTRGREIIRLPTGDEEDEFAVDGQATQSAINGPERPGLQGKGGSAPAATRSSTHRLVLQDCKGQRLYGLELKRIDRIGIGTLNIGEKFILKRGAILARGMLLLDPATCTILGGKVEAWQKDWVEGRLTRLREAVEADGRDAC</sequence>
<dbReference type="Proteomes" id="UP001143856">
    <property type="component" value="Unassembled WGS sequence"/>
</dbReference>
<reference evidence="1" key="1">
    <citation type="submission" date="2022-10" db="EMBL/GenBank/DDBJ databases">
        <title>Genome Sequence of Xylaria curta.</title>
        <authorList>
            <person name="Buettner E."/>
        </authorList>
    </citation>
    <scope>NUCLEOTIDE SEQUENCE</scope>
    <source>
        <strain evidence="1">Babe10</strain>
    </source>
</reference>
<comment type="caution">
    <text evidence="1">The sequence shown here is derived from an EMBL/GenBank/DDBJ whole genome shotgun (WGS) entry which is preliminary data.</text>
</comment>
<name>A0ACC1PKL0_9PEZI</name>
<dbReference type="EMBL" id="JAPDGR010000146">
    <property type="protein sequence ID" value="KAJ2995105.1"/>
    <property type="molecule type" value="Genomic_DNA"/>
</dbReference>
<gene>
    <name evidence="1" type="ORF">NUW58_g1366</name>
</gene>
<keyword evidence="2" id="KW-1185">Reference proteome</keyword>
<organism evidence="1 2">
    <name type="scientific">Xylaria curta</name>
    <dbReference type="NCBI Taxonomy" id="42375"/>
    <lineage>
        <taxon>Eukaryota</taxon>
        <taxon>Fungi</taxon>
        <taxon>Dikarya</taxon>
        <taxon>Ascomycota</taxon>
        <taxon>Pezizomycotina</taxon>
        <taxon>Sordariomycetes</taxon>
        <taxon>Xylariomycetidae</taxon>
        <taxon>Xylariales</taxon>
        <taxon>Xylariaceae</taxon>
        <taxon>Xylaria</taxon>
    </lineage>
</organism>
<proteinExistence type="predicted"/>